<evidence type="ECO:0000259" key="2">
    <source>
        <dbReference type="Pfam" id="PF14652"/>
    </source>
</evidence>
<feature type="compositionally biased region" description="Polar residues" evidence="1">
    <location>
        <begin position="80"/>
        <end position="91"/>
    </location>
</feature>
<organism evidence="3 4">
    <name type="scientific">Caenorhabditis auriculariae</name>
    <dbReference type="NCBI Taxonomy" id="2777116"/>
    <lineage>
        <taxon>Eukaryota</taxon>
        <taxon>Metazoa</taxon>
        <taxon>Ecdysozoa</taxon>
        <taxon>Nematoda</taxon>
        <taxon>Chromadorea</taxon>
        <taxon>Rhabditida</taxon>
        <taxon>Rhabditina</taxon>
        <taxon>Rhabditomorpha</taxon>
        <taxon>Rhabditoidea</taxon>
        <taxon>Rhabditidae</taxon>
        <taxon>Peloderinae</taxon>
        <taxon>Caenorhabditis</taxon>
    </lineage>
</organism>
<feature type="compositionally biased region" description="Polar residues" evidence="1">
    <location>
        <begin position="344"/>
        <end position="370"/>
    </location>
</feature>
<dbReference type="OrthoDB" id="304622at2759"/>
<protein>
    <recommendedName>
        <fullName evidence="2">KATNIP domain-containing protein</fullName>
    </recommendedName>
</protein>
<dbReference type="InterPro" id="IPR027859">
    <property type="entry name" value="KATNIP_dom"/>
</dbReference>
<keyword evidence="4" id="KW-1185">Reference proteome</keyword>
<feature type="domain" description="KATNIP" evidence="2">
    <location>
        <begin position="149"/>
        <end position="204"/>
    </location>
</feature>
<gene>
    <name evidence="3" type="ORF">CAUJ_LOCUS229</name>
</gene>
<dbReference type="EMBL" id="CAJGYM010000001">
    <property type="protein sequence ID" value="CAD6184310.1"/>
    <property type="molecule type" value="Genomic_DNA"/>
</dbReference>
<comment type="caution">
    <text evidence="3">The sequence shown here is derived from an EMBL/GenBank/DDBJ whole genome shotgun (WGS) entry which is preliminary data.</text>
</comment>
<feature type="domain" description="KATNIP" evidence="2">
    <location>
        <begin position="386"/>
        <end position="673"/>
    </location>
</feature>
<accession>A0A8S1GRE6</accession>
<dbReference type="PANTHER" id="PTHR21534:SF0">
    <property type="entry name" value="KATANIN-INTERACTING PROTEIN"/>
    <property type="match status" value="1"/>
</dbReference>
<dbReference type="AlphaFoldDB" id="A0A8S1GRE6"/>
<sequence length="693" mass="77942">MAEKTEWENGIGLECTEIGCQSREQIKQGTTTAFQNEIIARICRFPNCTQRRSRPPRSMDGRETEHGQEKAGRRAKDSRTPISSPETSFGRQRQRASECVSMETTKELQTSKKHTGISRQKTFKEILVAIPALIGMACDNGDPINTYPFEIPELPLGELLVFEILSNWGDPTQVGLNSIEIFTSTGRRAEIVEIHTSAECTSGNLKNLITDAVITKKKTEMWSANIEVHRQCTGEEPIRLSVRLREACRIAMIRFWNYNESRVKAQIGVRLVSVLLDGVAIFRGEIDCAFARDTEVEPDMGETVLFTTEDAILEAIAEHDICLIPDTVESTSFYDNTKLSENALTPFRPQTTERGVPTQSLERRPSSAQESGEEAISEGNVKVLQLELASNWGIPDLIGLTSVEILGAGNRLIDMKDTAITVSGGNGENIRKLFNGKNLTRCAEEMWLSEFDPKKAVTITIQFPKPVFVKALSFWNYNASSELSYAGVKLIHVYINGKMVIGHFLLRKAIGNVFFDFVQDILLENHSRINSVAPRPTTRTIGGFVFQLRLLSTWGDEFYIGLNGIEMYNRHGELLRLKQHTFPESVNILPSIVDDPRRSENLIDGVNDTDRPSHMWLTPLLPNRCARIFLVFDTPTYISRLVVYNYRKNFERGVRHITASIDDIIVFSGEVPQSSAAETAKLEINFREVKDTI</sequence>
<dbReference type="Pfam" id="PF14652">
    <property type="entry name" value="DUF4457"/>
    <property type="match status" value="2"/>
</dbReference>
<proteinExistence type="predicted"/>
<feature type="compositionally biased region" description="Basic and acidic residues" evidence="1">
    <location>
        <begin position="57"/>
        <end position="79"/>
    </location>
</feature>
<name>A0A8S1GRE6_9PELO</name>
<evidence type="ECO:0000313" key="3">
    <source>
        <dbReference type="EMBL" id="CAD6184310.1"/>
    </source>
</evidence>
<feature type="region of interest" description="Disordered" evidence="1">
    <location>
        <begin position="49"/>
        <end position="115"/>
    </location>
</feature>
<reference evidence="3" key="1">
    <citation type="submission" date="2020-10" db="EMBL/GenBank/DDBJ databases">
        <authorList>
            <person name="Kikuchi T."/>
        </authorList>
    </citation>
    <scope>NUCLEOTIDE SEQUENCE</scope>
    <source>
        <strain evidence="3">NKZ352</strain>
    </source>
</reference>
<evidence type="ECO:0000256" key="1">
    <source>
        <dbReference type="SAM" id="MobiDB-lite"/>
    </source>
</evidence>
<feature type="region of interest" description="Disordered" evidence="1">
    <location>
        <begin position="344"/>
        <end position="375"/>
    </location>
</feature>
<dbReference type="PANTHER" id="PTHR21534">
    <property type="entry name" value="KATANIN-INTERACTING PROTEIN"/>
    <property type="match status" value="1"/>
</dbReference>
<evidence type="ECO:0000313" key="4">
    <source>
        <dbReference type="Proteomes" id="UP000835052"/>
    </source>
</evidence>
<dbReference type="InterPro" id="IPR026704">
    <property type="entry name" value="KATNIP"/>
</dbReference>
<dbReference type="Proteomes" id="UP000835052">
    <property type="component" value="Unassembled WGS sequence"/>
</dbReference>